<dbReference type="InterPro" id="IPR004184">
    <property type="entry name" value="PFL_dom"/>
</dbReference>
<name>A0A9D1S4X1_9FIRM</name>
<dbReference type="Pfam" id="PF02901">
    <property type="entry name" value="PFL-like"/>
    <property type="match status" value="2"/>
</dbReference>
<dbReference type="PANTHER" id="PTHR43641">
    <property type="entry name" value="FORMATE ACETYLTRANSFERASE 3-RELATED"/>
    <property type="match status" value="1"/>
</dbReference>
<sequence>MSYSDEHELLAREFEQWYRTVPADVTAIVRELDALKPKSAFERKSALYQLAARKLDIKVFRHFPFFFECNAGQSRTQRVGEGLSGYMLGALKPDAGYTALRERLERLDLALMPDNPYIMNLECGAARVIAQGTQGLRREIERSAERALARRRRDFCSAARTALDAVDELCARFAERAGHMASVEIDPVIRRRLERMASFSLSQPATTLYEAMQGMIFWRELTQALEGANYPSWGCLDDVLSPYYDSDIEQGLTTPEEARALIRHMLTYHKLRDHDARMSVTLGRRPGAFTLLVLDALDDDVIRGNDVCLYVGGGDPEDYRMRALELMRRGVTLLRRDGLKGRVEMVAGQAQRCGEETRLADVTISLPAVLMGTLLPDTVERWQGMSIDLYEGGFFAAEDIYRNFMDNLAALEQDIVKRLLNMLHERPQLNPMLLQSVAMPDCIVRARDVTECGALSTSIVIGFDGLGVFLRSLATIKQLCYDAQRVPMSKVLSALKANCKGDDALNRLMNMPKPEMEDALLEKFLHNVGELFMAVSERPEISVRPSLLQMPCMGAHLMATPDGRFAGEGLESDMLPARFDELGGGVSCQWAPEDEAQACAQMEQFLASGAGMLMLFTED</sequence>
<evidence type="ECO:0000313" key="3">
    <source>
        <dbReference type="Proteomes" id="UP000824123"/>
    </source>
</evidence>
<dbReference type="InterPro" id="IPR051215">
    <property type="entry name" value="GRE"/>
</dbReference>
<comment type="caution">
    <text evidence="2">The sequence shown here is derived from an EMBL/GenBank/DDBJ whole genome shotgun (WGS) entry which is preliminary data.</text>
</comment>
<accession>A0A9D1S4X1</accession>
<dbReference type="Proteomes" id="UP000824123">
    <property type="component" value="Unassembled WGS sequence"/>
</dbReference>
<dbReference type="GO" id="GO:0005829">
    <property type="term" value="C:cytosol"/>
    <property type="evidence" value="ECO:0007669"/>
    <property type="project" value="TreeGrafter"/>
</dbReference>
<proteinExistence type="predicted"/>
<evidence type="ECO:0000259" key="1">
    <source>
        <dbReference type="Pfam" id="PF02901"/>
    </source>
</evidence>
<organism evidence="2 3">
    <name type="scientific">Candidatus Fimadaptatus faecigallinarum</name>
    <dbReference type="NCBI Taxonomy" id="2840814"/>
    <lineage>
        <taxon>Bacteria</taxon>
        <taxon>Bacillati</taxon>
        <taxon>Bacillota</taxon>
        <taxon>Clostridia</taxon>
        <taxon>Eubacteriales</taxon>
        <taxon>Candidatus Fimadaptatus</taxon>
    </lineage>
</organism>
<dbReference type="PANTHER" id="PTHR43641:SF2">
    <property type="entry name" value="DEHYDRATASE YBIW-RELATED"/>
    <property type="match status" value="1"/>
</dbReference>
<reference evidence="2" key="2">
    <citation type="journal article" date="2021" name="PeerJ">
        <title>Extensive microbial diversity within the chicken gut microbiome revealed by metagenomics and culture.</title>
        <authorList>
            <person name="Gilroy R."/>
            <person name="Ravi A."/>
            <person name="Getino M."/>
            <person name="Pursley I."/>
            <person name="Horton D.L."/>
            <person name="Alikhan N.F."/>
            <person name="Baker D."/>
            <person name="Gharbi K."/>
            <person name="Hall N."/>
            <person name="Watson M."/>
            <person name="Adriaenssens E.M."/>
            <person name="Foster-Nyarko E."/>
            <person name="Jarju S."/>
            <person name="Secka A."/>
            <person name="Antonio M."/>
            <person name="Oren A."/>
            <person name="Chaudhuri R.R."/>
            <person name="La Ragione R."/>
            <person name="Hildebrand F."/>
            <person name="Pallen M.J."/>
        </authorList>
    </citation>
    <scope>NUCLEOTIDE SEQUENCE</scope>
    <source>
        <strain evidence="2">ChiSxjej2B14-8506</strain>
    </source>
</reference>
<dbReference type="AlphaFoldDB" id="A0A9D1S4X1"/>
<dbReference type="SUPFAM" id="SSF51998">
    <property type="entry name" value="PFL-like glycyl radical enzymes"/>
    <property type="match status" value="1"/>
</dbReference>
<feature type="domain" description="PFL" evidence="1">
    <location>
        <begin position="351"/>
        <end position="513"/>
    </location>
</feature>
<dbReference type="Gene3D" id="3.20.70.20">
    <property type="match status" value="2"/>
</dbReference>
<evidence type="ECO:0000313" key="2">
    <source>
        <dbReference type="EMBL" id="HIU47016.1"/>
    </source>
</evidence>
<reference evidence="2" key="1">
    <citation type="submission" date="2020-10" db="EMBL/GenBank/DDBJ databases">
        <authorList>
            <person name="Gilroy R."/>
        </authorList>
    </citation>
    <scope>NUCLEOTIDE SEQUENCE</scope>
    <source>
        <strain evidence="2">ChiSxjej2B14-8506</strain>
    </source>
</reference>
<gene>
    <name evidence="2" type="ORF">IAC59_07125</name>
</gene>
<protein>
    <recommendedName>
        <fullName evidence="1">PFL domain-containing protein</fullName>
    </recommendedName>
</protein>
<dbReference type="EMBL" id="DVNK01000043">
    <property type="protein sequence ID" value="HIU47016.1"/>
    <property type="molecule type" value="Genomic_DNA"/>
</dbReference>
<feature type="domain" description="PFL" evidence="1">
    <location>
        <begin position="126"/>
        <end position="267"/>
    </location>
</feature>
<dbReference type="GO" id="GO:0003824">
    <property type="term" value="F:catalytic activity"/>
    <property type="evidence" value="ECO:0007669"/>
    <property type="project" value="InterPro"/>
</dbReference>